<gene>
    <name evidence="11" type="ORF">EGI31_07400</name>
</gene>
<dbReference type="InterPro" id="IPR005467">
    <property type="entry name" value="His_kinase_dom"/>
</dbReference>
<feature type="transmembrane region" description="Helical" evidence="9">
    <location>
        <begin position="6"/>
        <end position="29"/>
    </location>
</feature>
<dbReference type="PANTHER" id="PTHR24421">
    <property type="entry name" value="NITRATE/NITRITE SENSOR PROTEIN NARX-RELATED"/>
    <property type="match status" value="1"/>
</dbReference>
<evidence type="ECO:0000256" key="9">
    <source>
        <dbReference type="SAM" id="Phobius"/>
    </source>
</evidence>
<accession>A0AAE3H0R5</accession>
<dbReference type="Pfam" id="PF02518">
    <property type="entry name" value="HATPase_c"/>
    <property type="match status" value="1"/>
</dbReference>
<comment type="caution">
    <text evidence="11">The sequence shown here is derived from an EMBL/GenBank/DDBJ whole genome shotgun (WGS) entry which is preliminary data.</text>
</comment>
<dbReference type="InterPro" id="IPR036890">
    <property type="entry name" value="HATPase_C_sf"/>
</dbReference>
<protein>
    <recommendedName>
        <fullName evidence="2">histidine kinase</fullName>
        <ecNumber evidence="2">2.7.13.3</ecNumber>
    </recommendedName>
</protein>
<sequence length="255" mass="29234">MNREGIIIFIIISNLVFLVFIIGLVVFVFQYRKRKLEHLQKTLEMEIKHENQLYSERIAIQLQTMQEIGREIHDNVGQKLTLASIYSNQVTQSNPFENDRLAEVTKLIDQSLLDLRKLSKSLVNNDFKEKSLQELLEDEAHLINLSGTMKLKIICATKSIKLDFKLKQGIFRILQEFIQNSLKHSGGKLITIQINESKSSLEIFSWDDGKGFDLDKISEGIGLSNIKRRAKELNASLEYSSEIGIGTKLNIILEL</sequence>
<dbReference type="SUPFAM" id="SSF55874">
    <property type="entry name" value="ATPase domain of HSP90 chaperone/DNA topoisomerase II/histidine kinase"/>
    <property type="match status" value="1"/>
</dbReference>
<evidence type="ECO:0000256" key="4">
    <source>
        <dbReference type="ARBA" id="ARBA00022679"/>
    </source>
</evidence>
<dbReference type="InterPro" id="IPR050482">
    <property type="entry name" value="Sensor_HK_TwoCompSys"/>
</dbReference>
<organism evidence="11 12">
    <name type="scientific">Lacihabitans soyangensis</name>
    <dbReference type="NCBI Taxonomy" id="869394"/>
    <lineage>
        <taxon>Bacteria</taxon>
        <taxon>Pseudomonadati</taxon>
        <taxon>Bacteroidota</taxon>
        <taxon>Cytophagia</taxon>
        <taxon>Cytophagales</taxon>
        <taxon>Leadbetterellaceae</taxon>
        <taxon>Lacihabitans</taxon>
    </lineage>
</organism>
<dbReference type="PROSITE" id="PS50109">
    <property type="entry name" value="HIS_KIN"/>
    <property type="match status" value="1"/>
</dbReference>
<dbReference type="Proteomes" id="UP001204144">
    <property type="component" value="Unassembled WGS sequence"/>
</dbReference>
<dbReference type="Gene3D" id="1.20.5.1930">
    <property type="match status" value="1"/>
</dbReference>
<evidence type="ECO:0000313" key="11">
    <source>
        <dbReference type="EMBL" id="MCP9762778.1"/>
    </source>
</evidence>
<keyword evidence="12" id="KW-1185">Reference proteome</keyword>
<keyword evidence="7" id="KW-0067">ATP-binding</keyword>
<keyword evidence="8" id="KW-0902">Two-component regulatory system</keyword>
<dbReference type="GO" id="GO:0000155">
    <property type="term" value="F:phosphorelay sensor kinase activity"/>
    <property type="evidence" value="ECO:0007669"/>
    <property type="project" value="InterPro"/>
</dbReference>
<evidence type="ECO:0000256" key="7">
    <source>
        <dbReference type="ARBA" id="ARBA00022840"/>
    </source>
</evidence>
<dbReference type="GO" id="GO:0016020">
    <property type="term" value="C:membrane"/>
    <property type="evidence" value="ECO:0007669"/>
    <property type="project" value="InterPro"/>
</dbReference>
<evidence type="ECO:0000256" key="6">
    <source>
        <dbReference type="ARBA" id="ARBA00022777"/>
    </source>
</evidence>
<dbReference type="PANTHER" id="PTHR24421:SF10">
    <property type="entry name" value="NITRATE_NITRITE SENSOR PROTEIN NARQ"/>
    <property type="match status" value="1"/>
</dbReference>
<dbReference type="InterPro" id="IPR011712">
    <property type="entry name" value="Sig_transdc_His_kin_sub3_dim/P"/>
</dbReference>
<dbReference type="Gene3D" id="3.30.565.10">
    <property type="entry name" value="Histidine kinase-like ATPase, C-terminal domain"/>
    <property type="match status" value="1"/>
</dbReference>
<dbReference type="EMBL" id="RJUF01000015">
    <property type="protein sequence ID" value="MCP9762778.1"/>
    <property type="molecule type" value="Genomic_DNA"/>
</dbReference>
<reference evidence="11 12" key="1">
    <citation type="submission" date="2018-11" db="EMBL/GenBank/DDBJ databases">
        <title>Novel bacteria species description.</title>
        <authorList>
            <person name="Han J.-H."/>
        </authorList>
    </citation>
    <scope>NUCLEOTIDE SEQUENCE [LARGE SCALE GENOMIC DNA]</scope>
    <source>
        <strain evidence="11 12">KCTC23259</strain>
    </source>
</reference>
<evidence type="ECO:0000256" key="5">
    <source>
        <dbReference type="ARBA" id="ARBA00022741"/>
    </source>
</evidence>
<evidence type="ECO:0000259" key="10">
    <source>
        <dbReference type="PROSITE" id="PS50109"/>
    </source>
</evidence>
<keyword evidence="9" id="KW-0812">Transmembrane</keyword>
<evidence type="ECO:0000313" key="12">
    <source>
        <dbReference type="Proteomes" id="UP001204144"/>
    </source>
</evidence>
<keyword evidence="5" id="KW-0547">Nucleotide-binding</keyword>
<keyword evidence="6 11" id="KW-0418">Kinase</keyword>
<proteinExistence type="predicted"/>
<evidence type="ECO:0000256" key="1">
    <source>
        <dbReference type="ARBA" id="ARBA00000085"/>
    </source>
</evidence>
<dbReference type="AlphaFoldDB" id="A0AAE3H0R5"/>
<name>A0AAE3H0R5_9BACT</name>
<keyword evidence="4" id="KW-0808">Transferase</keyword>
<keyword evidence="3" id="KW-0597">Phosphoprotein</keyword>
<dbReference type="EC" id="2.7.13.3" evidence="2"/>
<comment type="catalytic activity">
    <reaction evidence="1">
        <text>ATP + protein L-histidine = ADP + protein N-phospho-L-histidine.</text>
        <dbReference type="EC" id="2.7.13.3"/>
    </reaction>
</comment>
<keyword evidence="9" id="KW-0472">Membrane</keyword>
<dbReference type="GO" id="GO:0005524">
    <property type="term" value="F:ATP binding"/>
    <property type="evidence" value="ECO:0007669"/>
    <property type="project" value="UniProtKB-KW"/>
</dbReference>
<dbReference type="GO" id="GO:0046983">
    <property type="term" value="F:protein dimerization activity"/>
    <property type="evidence" value="ECO:0007669"/>
    <property type="project" value="InterPro"/>
</dbReference>
<evidence type="ECO:0000256" key="2">
    <source>
        <dbReference type="ARBA" id="ARBA00012438"/>
    </source>
</evidence>
<evidence type="ECO:0000256" key="3">
    <source>
        <dbReference type="ARBA" id="ARBA00022553"/>
    </source>
</evidence>
<dbReference type="InterPro" id="IPR003594">
    <property type="entry name" value="HATPase_dom"/>
</dbReference>
<dbReference type="CDD" id="cd16917">
    <property type="entry name" value="HATPase_UhpB-NarQ-NarX-like"/>
    <property type="match status" value="1"/>
</dbReference>
<keyword evidence="9" id="KW-1133">Transmembrane helix</keyword>
<dbReference type="Pfam" id="PF07730">
    <property type="entry name" value="HisKA_3"/>
    <property type="match status" value="1"/>
</dbReference>
<evidence type="ECO:0000256" key="8">
    <source>
        <dbReference type="ARBA" id="ARBA00023012"/>
    </source>
</evidence>
<feature type="domain" description="Histidine kinase" evidence="10">
    <location>
        <begin position="67"/>
        <end position="255"/>
    </location>
</feature>